<dbReference type="Pfam" id="PF07521">
    <property type="entry name" value="RMMBL"/>
    <property type="match status" value="1"/>
</dbReference>
<dbReference type="PANTHER" id="PTHR11203">
    <property type="entry name" value="CLEAVAGE AND POLYADENYLATION SPECIFICITY FACTOR FAMILY MEMBER"/>
    <property type="match status" value="1"/>
</dbReference>
<reference evidence="4" key="1">
    <citation type="submission" date="2018-06" db="EMBL/GenBank/DDBJ databases">
        <authorList>
            <person name="Zhirakovskaya E."/>
        </authorList>
    </citation>
    <scope>NUCLEOTIDE SEQUENCE</scope>
</reference>
<dbReference type="SMART" id="SM01027">
    <property type="entry name" value="Beta-Casp"/>
    <property type="match status" value="1"/>
</dbReference>
<feature type="domain" description="Beta-Casp" evidence="3">
    <location>
        <begin position="257"/>
        <end position="383"/>
    </location>
</feature>
<dbReference type="InterPro" id="IPR036866">
    <property type="entry name" value="RibonucZ/Hydroxyglut_hydro"/>
</dbReference>
<dbReference type="GO" id="GO:0016787">
    <property type="term" value="F:hydrolase activity"/>
    <property type="evidence" value="ECO:0007669"/>
    <property type="project" value="UniProtKB-KW"/>
</dbReference>
<dbReference type="Gene3D" id="3.40.50.10890">
    <property type="match status" value="1"/>
</dbReference>
<proteinExistence type="predicted"/>
<evidence type="ECO:0000259" key="2">
    <source>
        <dbReference type="SMART" id="SM00849"/>
    </source>
</evidence>
<dbReference type="Pfam" id="PF00753">
    <property type="entry name" value="Lactamase_B"/>
    <property type="match status" value="1"/>
</dbReference>
<evidence type="ECO:0000313" key="4">
    <source>
        <dbReference type="EMBL" id="VAW78097.1"/>
    </source>
</evidence>
<dbReference type="CDD" id="cd16295">
    <property type="entry name" value="TTHA0252-CPSF-like_MBL-fold"/>
    <property type="match status" value="1"/>
</dbReference>
<dbReference type="PANTHER" id="PTHR11203:SF37">
    <property type="entry name" value="INTEGRATOR COMPLEX SUBUNIT 11"/>
    <property type="match status" value="1"/>
</dbReference>
<dbReference type="InterPro" id="IPR050698">
    <property type="entry name" value="MBL"/>
</dbReference>
<dbReference type="InterPro" id="IPR022712">
    <property type="entry name" value="Beta_Casp"/>
</dbReference>
<accession>A0A3B0YRH9</accession>
<sequence length="464" mass="51567">MKLSFHGADKGVTGSCHLVECAGKKVLIDCGLYQGGHEIVEENSAPFGFDPADIDFLLLTHAHLDHCGRIPLLAKQGFRGEIITTAATVELARLVMLDSAGLQEEEARYQMRRIRRRGNNHGKEIEPLYTTLDTLNSLGYFGRKASYDDPVTLATGIRATFLDAGHILGSASILLELEEDGRKRRVLFSGDLGYSGRAILRNPEPPPQVDTVVMETTYGDRLHKQLRPSIDELYTAINETVGRGGNVIIPTFALERTQEILYYLREGVEKKHIEHYTNVFLDSPMAISATRIFERHPECYDSKTLKISSDGGDPFNLPGLRFTRETAESMAINQIAGGAVIMAGSGMCTGGRVRHHLKHNLWNRKNSIVFVGYAAHGTLARRIIDGEERVRIFGEDIPVRATIHTIGGFSAHADQAELLGWHQHTGNPETTFLVHGEEESMSVFSRKLKDTQVEIPDLHQSYEL</sequence>
<gene>
    <name evidence="4" type="ORF">MNBD_GAMMA15-467</name>
</gene>
<evidence type="ECO:0000259" key="3">
    <source>
        <dbReference type="SMART" id="SM01027"/>
    </source>
</evidence>
<dbReference type="SMART" id="SM00849">
    <property type="entry name" value="Lactamase_B"/>
    <property type="match status" value="1"/>
</dbReference>
<feature type="domain" description="Metallo-beta-lactamase" evidence="2">
    <location>
        <begin position="13"/>
        <end position="237"/>
    </location>
</feature>
<protein>
    <submittedName>
        <fullName evidence="4">Metallo-beta-lactamase family protein, RNA-specific</fullName>
    </submittedName>
</protein>
<dbReference type="AlphaFoldDB" id="A0A3B0YRH9"/>
<evidence type="ECO:0000256" key="1">
    <source>
        <dbReference type="ARBA" id="ARBA00022801"/>
    </source>
</evidence>
<name>A0A3B0YRH9_9ZZZZ</name>
<dbReference type="InterPro" id="IPR011108">
    <property type="entry name" value="RMMBL"/>
</dbReference>
<dbReference type="Pfam" id="PF10996">
    <property type="entry name" value="Beta-Casp"/>
    <property type="match status" value="1"/>
</dbReference>
<dbReference type="GO" id="GO:0004521">
    <property type="term" value="F:RNA endonuclease activity"/>
    <property type="evidence" value="ECO:0007669"/>
    <property type="project" value="TreeGrafter"/>
</dbReference>
<dbReference type="InterPro" id="IPR001279">
    <property type="entry name" value="Metallo-B-lactamas"/>
</dbReference>
<dbReference type="SUPFAM" id="SSF56281">
    <property type="entry name" value="Metallo-hydrolase/oxidoreductase"/>
    <property type="match status" value="1"/>
</dbReference>
<organism evidence="4">
    <name type="scientific">hydrothermal vent metagenome</name>
    <dbReference type="NCBI Taxonomy" id="652676"/>
    <lineage>
        <taxon>unclassified sequences</taxon>
        <taxon>metagenomes</taxon>
        <taxon>ecological metagenomes</taxon>
    </lineage>
</organism>
<keyword evidence="1" id="KW-0378">Hydrolase</keyword>
<dbReference type="EMBL" id="UOFN01000088">
    <property type="protein sequence ID" value="VAW78097.1"/>
    <property type="molecule type" value="Genomic_DNA"/>
</dbReference>
<dbReference type="Gene3D" id="3.60.15.10">
    <property type="entry name" value="Ribonuclease Z/Hydroxyacylglutathione hydrolase-like"/>
    <property type="match status" value="1"/>
</dbReference>